<evidence type="ECO:0000256" key="7">
    <source>
        <dbReference type="HAMAP-Rule" id="MF_00258"/>
    </source>
</evidence>
<comment type="caution">
    <text evidence="8">The sequence shown here is derived from an EMBL/GenBank/DDBJ whole genome shotgun (WGS) entry which is preliminary data.</text>
</comment>
<protein>
    <recommendedName>
        <fullName evidence="2 7">Glutamate racemase</fullName>
        <ecNumber evidence="2 7">5.1.1.3</ecNumber>
    </recommendedName>
</protein>
<dbReference type="SUPFAM" id="SSF53681">
    <property type="entry name" value="Aspartate/glutamate racemase"/>
    <property type="match status" value="2"/>
</dbReference>
<dbReference type="InterPro" id="IPR015942">
    <property type="entry name" value="Asp/Glu/hydantoin_racemase"/>
</dbReference>
<dbReference type="NCBIfam" id="TIGR00067">
    <property type="entry name" value="glut_race"/>
    <property type="match status" value="1"/>
</dbReference>
<dbReference type="OrthoDB" id="9801055at2"/>
<name>A0A100YUU6_TRASO</name>
<dbReference type="Gene3D" id="3.40.50.1860">
    <property type="match status" value="2"/>
</dbReference>
<dbReference type="PROSITE" id="PS00923">
    <property type="entry name" value="ASP_GLU_RACEMASE_1"/>
    <property type="match status" value="1"/>
</dbReference>
<evidence type="ECO:0000256" key="3">
    <source>
        <dbReference type="ARBA" id="ARBA00022960"/>
    </source>
</evidence>
<reference evidence="8 9" key="1">
    <citation type="submission" date="2015-12" db="EMBL/GenBank/DDBJ databases">
        <title>Draft Genome Sequence of Olsenella scatoligenes SK9K4T; a Producer of 3-Methylindole- (skatole) and 4-Methylphenol- (p-cresol) Isolated from Pig Feces.</title>
        <authorList>
            <person name="Li X."/>
            <person name="Borg B."/>
            <person name="Canibe N."/>
        </authorList>
    </citation>
    <scope>NUCLEOTIDE SEQUENCE [LARGE SCALE GENOMIC DNA]</scope>
    <source>
        <strain evidence="8 9">SK9K4</strain>
    </source>
</reference>
<dbReference type="GO" id="GO:0008881">
    <property type="term" value="F:glutamate racemase activity"/>
    <property type="evidence" value="ECO:0007669"/>
    <property type="project" value="UniProtKB-UniRule"/>
</dbReference>
<dbReference type="PANTHER" id="PTHR21198:SF3">
    <property type="entry name" value="GLUTAMATE RACEMASE"/>
    <property type="match status" value="1"/>
</dbReference>
<evidence type="ECO:0000313" key="9">
    <source>
        <dbReference type="Proteomes" id="UP000054078"/>
    </source>
</evidence>
<dbReference type="EMBL" id="LOJF01000010">
    <property type="protein sequence ID" value="KUH58101.1"/>
    <property type="molecule type" value="Genomic_DNA"/>
</dbReference>
<feature type="active site" description="Proton donor/acceptor" evidence="7">
    <location>
        <position position="186"/>
    </location>
</feature>
<evidence type="ECO:0000256" key="5">
    <source>
        <dbReference type="ARBA" id="ARBA00023235"/>
    </source>
</evidence>
<keyword evidence="9" id="KW-1185">Reference proteome</keyword>
<dbReference type="HAMAP" id="MF_00258">
    <property type="entry name" value="Glu_racemase"/>
    <property type="match status" value="1"/>
</dbReference>
<dbReference type="InterPro" id="IPR001920">
    <property type="entry name" value="Asp/Glu_race"/>
</dbReference>
<comment type="catalytic activity">
    <reaction evidence="1 7">
        <text>L-glutamate = D-glutamate</text>
        <dbReference type="Rhea" id="RHEA:12813"/>
        <dbReference type="ChEBI" id="CHEBI:29985"/>
        <dbReference type="ChEBI" id="CHEBI:29986"/>
        <dbReference type="EC" id="5.1.1.3"/>
    </reaction>
</comment>
<dbReference type="InterPro" id="IPR033134">
    <property type="entry name" value="Asp/Glu_racemase_AS_2"/>
</dbReference>
<feature type="binding site" evidence="7">
    <location>
        <begin position="77"/>
        <end position="78"/>
    </location>
    <ligand>
        <name>substrate</name>
    </ligand>
</feature>
<evidence type="ECO:0000256" key="6">
    <source>
        <dbReference type="ARBA" id="ARBA00023316"/>
    </source>
</evidence>
<comment type="function">
    <text evidence="7">Provides the (R)-glutamate required for cell wall biosynthesis.</text>
</comment>
<dbReference type="PROSITE" id="PS51257">
    <property type="entry name" value="PROKAR_LIPOPROTEIN"/>
    <property type="match status" value="1"/>
</dbReference>
<dbReference type="Pfam" id="PF01177">
    <property type="entry name" value="Asp_Glu_race"/>
    <property type="match status" value="1"/>
</dbReference>
<keyword evidence="5 7" id="KW-0413">Isomerase</keyword>
<accession>A0A100YUU6</accession>
<keyword evidence="6 7" id="KW-0961">Cell wall biogenesis/degradation</keyword>
<feature type="binding site" evidence="7">
    <location>
        <begin position="187"/>
        <end position="188"/>
    </location>
    <ligand>
        <name>substrate</name>
    </ligand>
</feature>
<organism evidence="8 9">
    <name type="scientific">Tractidigestivibacter scatoligenes</name>
    <name type="common">Olsenella scatoligenes</name>
    <dbReference type="NCBI Taxonomy" id="1299998"/>
    <lineage>
        <taxon>Bacteria</taxon>
        <taxon>Bacillati</taxon>
        <taxon>Actinomycetota</taxon>
        <taxon>Coriobacteriia</taxon>
        <taxon>Coriobacteriales</taxon>
        <taxon>Atopobiaceae</taxon>
        <taxon>Tractidigestivibacter</taxon>
    </lineage>
</organism>
<dbReference type="InterPro" id="IPR018187">
    <property type="entry name" value="Asp/Glu_racemase_AS_1"/>
</dbReference>
<dbReference type="GO" id="GO:0071555">
    <property type="term" value="P:cell wall organization"/>
    <property type="evidence" value="ECO:0007669"/>
    <property type="project" value="UniProtKB-KW"/>
</dbReference>
<dbReference type="PROSITE" id="PS00924">
    <property type="entry name" value="ASP_GLU_RACEMASE_2"/>
    <property type="match status" value="1"/>
</dbReference>
<evidence type="ECO:0000313" key="8">
    <source>
        <dbReference type="EMBL" id="KUH58101.1"/>
    </source>
</evidence>
<evidence type="ECO:0000256" key="4">
    <source>
        <dbReference type="ARBA" id="ARBA00022984"/>
    </source>
</evidence>
<feature type="binding site" evidence="7">
    <location>
        <begin position="13"/>
        <end position="14"/>
    </location>
    <ligand>
        <name>substrate</name>
    </ligand>
</feature>
<comment type="similarity">
    <text evidence="7">Belongs to the aspartate/glutamate racemases family.</text>
</comment>
<dbReference type="GO" id="GO:0008360">
    <property type="term" value="P:regulation of cell shape"/>
    <property type="evidence" value="ECO:0007669"/>
    <property type="project" value="UniProtKB-KW"/>
</dbReference>
<dbReference type="AlphaFoldDB" id="A0A100YUU6"/>
<dbReference type="PANTHER" id="PTHR21198">
    <property type="entry name" value="GLUTAMATE RACEMASE"/>
    <property type="match status" value="1"/>
</dbReference>
<dbReference type="STRING" id="1299998.AUL39_07745"/>
<evidence type="ECO:0000256" key="1">
    <source>
        <dbReference type="ARBA" id="ARBA00001602"/>
    </source>
</evidence>
<dbReference type="Proteomes" id="UP000054078">
    <property type="component" value="Unassembled WGS sequence"/>
</dbReference>
<feature type="active site" description="Proton donor/acceptor" evidence="7">
    <location>
        <position position="76"/>
    </location>
</feature>
<gene>
    <name evidence="7" type="primary">murI</name>
    <name evidence="8" type="ORF">AUL39_07745</name>
</gene>
<dbReference type="EC" id="5.1.1.3" evidence="2 7"/>
<feature type="binding site" evidence="7">
    <location>
        <begin position="45"/>
        <end position="46"/>
    </location>
    <ligand>
        <name>substrate</name>
    </ligand>
</feature>
<dbReference type="GO" id="GO:0009252">
    <property type="term" value="P:peptidoglycan biosynthetic process"/>
    <property type="evidence" value="ECO:0007669"/>
    <property type="project" value="UniProtKB-UniRule"/>
</dbReference>
<keyword evidence="3 7" id="KW-0133">Cell shape</keyword>
<dbReference type="UniPathway" id="UPA00219"/>
<evidence type="ECO:0000256" key="2">
    <source>
        <dbReference type="ARBA" id="ARBA00013090"/>
    </source>
</evidence>
<dbReference type="RefSeq" id="WP_059055032.1">
    <property type="nucleotide sequence ID" value="NZ_LOJF01000010.1"/>
</dbReference>
<proteinExistence type="inferred from homology"/>
<comment type="pathway">
    <text evidence="7">Cell wall biogenesis; peptidoglycan biosynthesis.</text>
</comment>
<sequence length="259" mass="27895">MAEKDRGFVGVFDSGVGGLTVLGCLVAELPHERFVFFGDSAHAPYGDKPPEEVLALSRRIAASLVNEGAKALVIACNTATSVAAQALRTEYPTIPVIGVEPALKPATLAPQHRRILVMATAATLRLGKFQRLEDRWGADSEVIEVPCVGLADLIEKGDPASPAIHELLERYLGPWCGKVDSVVLGCTHYPLVREQIREVMGDVPLFDGGEGTARETRRRLEAAGLLASSAQVGSVELRSSIDTPDELALYQRIFELAQR</sequence>
<keyword evidence="4 7" id="KW-0573">Peptidoglycan synthesis</keyword>
<dbReference type="InterPro" id="IPR004391">
    <property type="entry name" value="Glu_race"/>
</dbReference>